<feature type="compositionally biased region" description="Basic and acidic residues" evidence="1">
    <location>
        <begin position="436"/>
        <end position="453"/>
    </location>
</feature>
<proteinExistence type="predicted"/>
<dbReference type="Proteomes" id="UP001165740">
    <property type="component" value="Chromosome 13"/>
</dbReference>
<keyword evidence="2" id="KW-1133">Transmembrane helix</keyword>
<feature type="region of interest" description="Disordered" evidence="1">
    <location>
        <begin position="988"/>
        <end position="1013"/>
    </location>
</feature>
<feature type="compositionally biased region" description="Basic residues" evidence="1">
    <location>
        <begin position="338"/>
        <end position="351"/>
    </location>
</feature>
<feature type="compositionally biased region" description="Basic residues" evidence="1">
    <location>
        <begin position="1646"/>
        <end position="1686"/>
    </location>
</feature>
<feature type="transmembrane region" description="Helical" evidence="2">
    <location>
        <begin position="1844"/>
        <end position="1861"/>
    </location>
</feature>
<organism evidence="3 4">
    <name type="scientific">Biomphalaria glabrata</name>
    <name type="common">Bloodfluke planorb</name>
    <name type="synonym">Freshwater snail</name>
    <dbReference type="NCBI Taxonomy" id="6526"/>
    <lineage>
        <taxon>Eukaryota</taxon>
        <taxon>Metazoa</taxon>
        <taxon>Spiralia</taxon>
        <taxon>Lophotrochozoa</taxon>
        <taxon>Mollusca</taxon>
        <taxon>Gastropoda</taxon>
        <taxon>Heterobranchia</taxon>
        <taxon>Euthyneura</taxon>
        <taxon>Panpulmonata</taxon>
        <taxon>Hygrophila</taxon>
        <taxon>Lymnaeoidea</taxon>
        <taxon>Planorbidae</taxon>
        <taxon>Biomphalaria</taxon>
    </lineage>
</organism>
<feature type="compositionally biased region" description="Polar residues" evidence="1">
    <location>
        <begin position="699"/>
        <end position="709"/>
    </location>
</feature>
<feature type="compositionally biased region" description="Low complexity" evidence="1">
    <location>
        <begin position="1274"/>
        <end position="1288"/>
    </location>
</feature>
<feature type="compositionally biased region" description="Basic residues" evidence="1">
    <location>
        <begin position="745"/>
        <end position="766"/>
    </location>
</feature>
<feature type="compositionally biased region" description="Low complexity" evidence="1">
    <location>
        <begin position="634"/>
        <end position="663"/>
    </location>
</feature>
<feature type="region of interest" description="Disordered" evidence="1">
    <location>
        <begin position="740"/>
        <end position="793"/>
    </location>
</feature>
<keyword evidence="3" id="KW-1185">Reference proteome</keyword>
<feature type="region of interest" description="Disordered" evidence="1">
    <location>
        <begin position="37"/>
        <end position="59"/>
    </location>
</feature>
<feature type="compositionally biased region" description="Basic residues" evidence="1">
    <location>
        <begin position="1746"/>
        <end position="1758"/>
    </location>
</feature>
<keyword evidence="2" id="KW-0812">Transmembrane</keyword>
<sequence length="1901" mass="217405">MQRDKHLSLDDLFIPRNLWQRFEQLMVQQMFRLQTEDTAAQDSSSTCSTSSGETGSSETILNIPCMPSASQLQRNTNALCTMHIGQHPLVGVYKQSLNLESQLHQYINPGLVTSLQKRTVRATKQIDLISRLIKKLKKESSKRYYDHESFRRASEISAQLKSLLSQQRCEWQCVGRLKETLTMAKEITSILKFICKLTSLIERNADALRRMYEGPPPYDDANNVSSSIGTTDNLESSDATMEKLRSHSNTLPRLSQSEVTISLSLDYLHKPECQPRNVRKLKRCKKKNVEIDSTTSGAEFSKDHCNRRSKSQRRKHQSVRGSGIKQDIFNPSRSQHSIMRKHSSKSVHRHRQLYEPREKHRKKHSSSKHRRYVYHIRRPKKSSCSGHSHASNKCSVCTRSCCMQCHSHPSCKESNTKKKTCLKKHKKRASVLSDIDSSRGRVSDGKSDKEKCSPKKKKSKTKNKTRKESGKPCCCRLKQLDLVLDRCDNKKQNSAQNCSDGKFYMHTKQSGNSFDSRRPLLFSSSESNIEDDHPESHQTSQGELSSNNKYQNHKPKKSIKQEVNSSVEEDRSTGNSGVNSFTNSLEFCTSVSTEISCTDYLSSECDVSEISSKRANRQDSSKRANRHVNKPNVSKSESLSSSKLNRGPKSTQQTMSGISSSSSLPELQFSVTGQSKTRLNDDTSASYTESLLDSKETSLKTSQHTGTELHSGTLSEVSIGLSLSSKRSCIICNSVSSVSCVSNKSGRKDHGRKPSLHSARKSLRSAHHQDSHDAIRNKSTRKHFPRPGARTPSVSLSKVSIQFCSAKTQTLQRSVSSRSASKEFYLHDERQLAFVSEKPIRKSNIADRCSPQVSITLSHRQSTQTYQEESFPEKHLSHKALDPIDLAEDYSTQKQIKPLLSRPSKQSSAIEERPQEKQSLILSQRSPGHGFKIEGRQSVSLSRRSSKQSYNLEECLPEMQCVILSQRPSRHEIESFLPERHFIVSQRQSRQIEECSPERQSVPLSKESSRQSYESEECMIEKQSFVLSQRQSRQSYDLEEPSIERQSVFLSKQPSRQSYESEERSEERQSAMLSQRQSRLSHDIEECSTERQSIILSQRPSRQSYESEIQSQDRQSVILSLRPSRQSHDIEECSTERQSVILSHRPSRQSYESEIQSQERQSVILSKQPSKQSYESEEQSQERQSIILSQRQSRQSYESEIQSQDRQSVILSQRPSRQSYESEERSIERESVILSKRQSKPSYESEEPSIERQSVILSQRQSRQSYESEEQSQDRQSIILSQRQSRQSHNIEECSTERQSIILSKRPSKQSYESEERSTEKQSVISSKRPSRQSYESEECSPERESAILSKRPSKSYESEERSIERQSVILEKLPSRPSFESEERSIERQSVISSKRPSRQSFESEERSIERQSVISSKRPSRPSFESEERSIERQSVISSKRPSRQSFESEERSIERQSVISSKRPSRQSHENEEFSPERESVIISKRPSREIEEHSTERESIILKKDPSRDSNETDKYSPERDRQSFENHSPKKVSVIFLQPDSTLSEVEEQSLKRHSKVYSYNEFSPQKPLKGKYIGDEITLDDTYSHKKPSENQNATSSPSKKASKKAVTSLDQMTRRHSSPAFVSVESYRKSPKISPTATPKHRSPTATPKHRSPTATPKHRSPTATPKHRSPTATPKHRSPTATPKQSVEKTKEHSETSTHSLSNERNSSDDEESDDSTPEVKQEPEETPRRVPSSKTTSPKKKPTRVKSKKDAKYQSARSQRSSLIQNQMTPKNKTPERIRSPKAASSQTSVKRLKKQFVNDETMLTVNDETTASESLQEETDDEKGAKEGWYKHRWWWLLALLLLLALLYQIYCSYTSPACTRCTLPMPNIFFYPLNKIVNSARLVHFGPTPS</sequence>
<feature type="compositionally biased region" description="Basic residues" evidence="1">
    <location>
        <begin position="454"/>
        <end position="465"/>
    </location>
</feature>
<feature type="region of interest" description="Disordered" evidence="1">
    <location>
        <begin position="298"/>
        <end position="371"/>
    </location>
</feature>
<keyword evidence="2" id="KW-0472">Membrane</keyword>
<feature type="region of interest" description="Disordered" evidence="1">
    <location>
        <begin position="1045"/>
        <end position="1538"/>
    </location>
</feature>
<feature type="compositionally biased region" description="Low complexity" evidence="1">
    <location>
        <begin position="1182"/>
        <end position="1204"/>
    </location>
</feature>
<gene>
    <name evidence="4" type="primary">LOC106072915</name>
</gene>
<feature type="compositionally biased region" description="Basic and acidic residues" evidence="1">
    <location>
        <begin position="1726"/>
        <end position="1737"/>
    </location>
</feature>
<feature type="compositionally biased region" description="Low complexity" evidence="1">
    <location>
        <begin position="936"/>
        <end position="945"/>
    </location>
</feature>
<feature type="compositionally biased region" description="Basic and acidic residues" evidence="1">
    <location>
        <begin position="767"/>
        <end position="776"/>
    </location>
</feature>
<evidence type="ECO:0000313" key="4">
    <source>
        <dbReference type="RefSeq" id="XP_055863487.1"/>
    </source>
</evidence>
<evidence type="ECO:0000256" key="2">
    <source>
        <dbReference type="SAM" id="Phobius"/>
    </source>
</evidence>
<evidence type="ECO:0000313" key="3">
    <source>
        <dbReference type="Proteomes" id="UP001165740"/>
    </source>
</evidence>
<feature type="compositionally biased region" description="Basic and acidic residues" evidence="1">
    <location>
        <begin position="1470"/>
        <end position="1483"/>
    </location>
</feature>
<feature type="region of interest" description="Disordered" evidence="1">
    <location>
        <begin position="424"/>
        <end position="470"/>
    </location>
</feature>
<feature type="compositionally biased region" description="Polar residues" evidence="1">
    <location>
        <begin position="1764"/>
        <end position="1781"/>
    </location>
</feature>
<feature type="compositionally biased region" description="Basic and acidic residues" evidence="1">
    <location>
        <begin position="1355"/>
        <end position="1365"/>
    </location>
</feature>
<feature type="region of interest" description="Disordered" evidence="1">
    <location>
        <begin position="895"/>
        <end position="945"/>
    </location>
</feature>
<feature type="compositionally biased region" description="Basic and acidic residues" evidence="1">
    <location>
        <begin position="1490"/>
        <end position="1533"/>
    </location>
</feature>
<feature type="compositionally biased region" description="Polar residues" evidence="1">
    <location>
        <begin position="1090"/>
        <end position="1118"/>
    </location>
</feature>
<feature type="region of interest" description="Disordered" evidence="1">
    <location>
        <begin position="1585"/>
        <end position="1800"/>
    </location>
</feature>
<feature type="compositionally biased region" description="Polar residues" evidence="1">
    <location>
        <begin position="1148"/>
        <end position="1165"/>
    </location>
</feature>
<feature type="compositionally biased region" description="Basic and acidic residues" evidence="1">
    <location>
        <begin position="1694"/>
        <end position="1704"/>
    </location>
</feature>
<feature type="region of interest" description="Disordered" evidence="1">
    <location>
        <begin position="526"/>
        <end position="579"/>
    </location>
</feature>
<feature type="compositionally biased region" description="Low complexity" evidence="1">
    <location>
        <begin position="43"/>
        <end position="59"/>
    </location>
</feature>
<feature type="compositionally biased region" description="Basic residues" evidence="1">
    <location>
        <begin position="359"/>
        <end position="371"/>
    </location>
</feature>
<feature type="region of interest" description="Disordered" evidence="1">
    <location>
        <begin position="608"/>
        <end position="709"/>
    </location>
</feature>
<feature type="compositionally biased region" description="Polar residues" evidence="1">
    <location>
        <begin position="537"/>
        <end position="550"/>
    </location>
</feature>
<evidence type="ECO:0000256" key="1">
    <source>
        <dbReference type="SAM" id="MobiDB-lite"/>
    </source>
</evidence>
<name>A0A9W2YL27_BIOGL</name>
<protein>
    <submittedName>
        <fullName evidence="4">Uncharacterized protein DDB_G0290301-like isoform X2</fullName>
    </submittedName>
</protein>
<dbReference type="RefSeq" id="XP_055863487.1">
    <property type="nucleotide sequence ID" value="XM_056007512.1"/>
</dbReference>
<feature type="compositionally biased region" description="Polar residues" evidence="1">
    <location>
        <begin position="669"/>
        <end position="691"/>
    </location>
</feature>
<feature type="compositionally biased region" description="Basic and acidic residues" evidence="1">
    <location>
        <begin position="1220"/>
        <end position="1231"/>
    </location>
</feature>
<feature type="compositionally biased region" description="Basic and acidic residues" evidence="1">
    <location>
        <begin position="1059"/>
        <end position="1069"/>
    </location>
</feature>
<feature type="compositionally biased region" description="Polar residues" evidence="1">
    <location>
        <begin position="917"/>
        <end position="926"/>
    </location>
</feature>
<feature type="compositionally biased region" description="Basic and acidic residues" evidence="1">
    <location>
        <begin position="1126"/>
        <end position="1135"/>
    </location>
</feature>
<feature type="compositionally biased region" description="Basic residues" evidence="1">
    <location>
        <begin position="307"/>
        <end position="318"/>
    </location>
</feature>
<reference evidence="4" key="1">
    <citation type="submission" date="2025-08" db="UniProtKB">
        <authorList>
            <consortium name="RefSeq"/>
        </authorList>
    </citation>
    <scope>IDENTIFICATION</scope>
</reference>
<accession>A0A9W2YL27</accession>
<feature type="compositionally biased region" description="Polar residues" evidence="1">
    <location>
        <begin position="1321"/>
        <end position="1334"/>
    </location>
</feature>
<feature type="compositionally biased region" description="Basic and acidic residues" evidence="1">
    <location>
        <begin position="1080"/>
        <end position="1089"/>
    </location>
</feature>
<dbReference type="GeneID" id="106072915"/>